<protein>
    <submittedName>
        <fullName evidence="1">Uncharacterized protein</fullName>
    </submittedName>
</protein>
<dbReference type="AlphaFoldDB" id="A0A0S4IV45"/>
<sequence>MTVQRTLTTSPVELEDGAMARNASNDILAAEEPTLVRRSLAEQREEIAAMRRLSGARQVSRWHEASTTPLLTGRVRFITLLEEARRFEINATLSGRCSRPHDSNVDLDLVAQDISATYAKLIREAKKMFDDRKNRGMGEVALREICNQAGTSFAALYPWSDGITCRDIPQDHPAFFALARPNGVAVGASGLTTINSFTAALACSQMKLQSSLGLKEQRMQEYSSAVVPPHPVLELKGVAMIARPQPPRSVCTSPMTP</sequence>
<gene>
    <name evidence="1" type="ORF">BSAL_69055</name>
</gene>
<organism evidence="1 2">
    <name type="scientific">Bodo saltans</name>
    <name type="common">Flagellated protozoan</name>
    <dbReference type="NCBI Taxonomy" id="75058"/>
    <lineage>
        <taxon>Eukaryota</taxon>
        <taxon>Discoba</taxon>
        <taxon>Euglenozoa</taxon>
        <taxon>Kinetoplastea</taxon>
        <taxon>Metakinetoplastina</taxon>
        <taxon>Eubodonida</taxon>
        <taxon>Bodonidae</taxon>
        <taxon>Bodo</taxon>
    </lineage>
</organism>
<proteinExistence type="predicted"/>
<name>A0A0S4IV45_BODSA</name>
<keyword evidence="2" id="KW-1185">Reference proteome</keyword>
<dbReference type="Proteomes" id="UP000051952">
    <property type="component" value="Unassembled WGS sequence"/>
</dbReference>
<reference evidence="2" key="1">
    <citation type="submission" date="2015-09" db="EMBL/GenBank/DDBJ databases">
        <authorList>
            <consortium name="Pathogen Informatics"/>
        </authorList>
    </citation>
    <scope>NUCLEOTIDE SEQUENCE [LARGE SCALE GENOMIC DNA]</scope>
    <source>
        <strain evidence="2">Lake Konstanz</strain>
    </source>
</reference>
<dbReference type="EMBL" id="CYKH01000484">
    <property type="protein sequence ID" value="CUG00125.1"/>
    <property type="molecule type" value="Genomic_DNA"/>
</dbReference>
<evidence type="ECO:0000313" key="2">
    <source>
        <dbReference type="Proteomes" id="UP000051952"/>
    </source>
</evidence>
<evidence type="ECO:0000313" key="1">
    <source>
        <dbReference type="EMBL" id="CUG00125.1"/>
    </source>
</evidence>
<dbReference type="VEuPathDB" id="TriTrypDB:BSAL_69055"/>
<accession>A0A0S4IV45</accession>